<evidence type="ECO:0000313" key="5">
    <source>
        <dbReference type="Proteomes" id="UP001416858"/>
    </source>
</evidence>
<evidence type="ECO:0000259" key="3">
    <source>
        <dbReference type="Pfam" id="PF01734"/>
    </source>
</evidence>
<keyword evidence="1" id="KW-0443">Lipid metabolism</keyword>
<feature type="transmembrane region" description="Helical" evidence="2">
    <location>
        <begin position="543"/>
        <end position="561"/>
    </location>
</feature>
<keyword evidence="2" id="KW-0812">Transmembrane</keyword>
<dbReference type="EMBL" id="BAABRO010000002">
    <property type="protein sequence ID" value="GAA5506164.1"/>
    <property type="molecule type" value="Genomic_DNA"/>
</dbReference>
<feature type="transmembrane region" description="Helical" evidence="2">
    <location>
        <begin position="347"/>
        <end position="376"/>
    </location>
</feature>
<keyword evidence="5" id="KW-1185">Reference proteome</keyword>
<dbReference type="InterPro" id="IPR002641">
    <property type="entry name" value="PNPLA_dom"/>
</dbReference>
<dbReference type="SUPFAM" id="SSF52151">
    <property type="entry name" value="FabD/lysophospholipase-like"/>
    <property type="match status" value="1"/>
</dbReference>
<reference evidence="4 5" key="1">
    <citation type="submission" date="2024-02" db="EMBL/GenBank/DDBJ databases">
        <title>Rhodopirellula caenicola NBRC 110016.</title>
        <authorList>
            <person name="Ichikawa N."/>
            <person name="Katano-Makiyama Y."/>
            <person name="Hidaka K."/>
        </authorList>
    </citation>
    <scope>NUCLEOTIDE SEQUENCE [LARGE SCALE GENOMIC DNA]</scope>
    <source>
        <strain evidence="4 5">NBRC 110016</strain>
    </source>
</reference>
<evidence type="ECO:0000256" key="1">
    <source>
        <dbReference type="ARBA" id="ARBA00023098"/>
    </source>
</evidence>
<feature type="transmembrane region" description="Helical" evidence="2">
    <location>
        <begin position="396"/>
        <end position="418"/>
    </location>
</feature>
<accession>A0ABP9VLT6</accession>
<dbReference type="Proteomes" id="UP001416858">
    <property type="component" value="Unassembled WGS sequence"/>
</dbReference>
<evidence type="ECO:0000313" key="4">
    <source>
        <dbReference type="EMBL" id="GAA5506164.1"/>
    </source>
</evidence>
<keyword evidence="2" id="KW-0472">Membrane</keyword>
<dbReference type="PANTHER" id="PTHR10728:SF40">
    <property type="entry name" value="PATATIN FAMILY PROTEIN"/>
    <property type="match status" value="1"/>
</dbReference>
<feature type="transmembrane region" description="Helical" evidence="2">
    <location>
        <begin position="471"/>
        <end position="492"/>
    </location>
</feature>
<feature type="transmembrane region" description="Helical" evidence="2">
    <location>
        <begin position="430"/>
        <end position="451"/>
    </location>
</feature>
<comment type="caution">
    <text evidence="4">The sequence shown here is derived from an EMBL/GenBank/DDBJ whole genome shotgun (WGS) entry which is preliminary data.</text>
</comment>
<dbReference type="RefSeq" id="WP_345683119.1">
    <property type="nucleotide sequence ID" value="NZ_BAABRO010000002.1"/>
</dbReference>
<organism evidence="4 5">
    <name type="scientific">Novipirellula caenicola</name>
    <dbReference type="NCBI Taxonomy" id="1536901"/>
    <lineage>
        <taxon>Bacteria</taxon>
        <taxon>Pseudomonadati</taxon>
        <taxon>Planctomycetota</taxon>
        <taxon>Planctomycetia</taxon>
        <taxon>Pirellulales</taxon>
        <taxon>Pirellulaceae</taxon>
        <taxon>Novipirellula</taxon>
    </lineage>
</organism>
<dbReference type="Pfam" id="PF01734">
    <property type="entry name" value="Patatin"/>
    <property type="match status" value="1"/>
</dbReference>
<name>A0ABP9VLT6_9BACT</name>
<dbReference type="Gene3D" id="3.40.1090.10">
    <property type="entry name" value="Cytosolic phospholipase A2 catalytic domain"/>
    <property type="match status" value="1"/>
</dbReference>
<evidence type="ECO:0000256" key="2">
    <source>
        <dbReference type="SAM" id="Phobius"/>
    </source>
</evidence>
<sequence>MITWKQWLLGESPEQDSDAVVADSGNATARELVMRLGDAWIEAAFDPSDADKRAAWEFYNQLRSRIVTRPLPYLRGDEKSALESVHGLFECAREICEKTGPEAHRFADLLWAFLNNDVRPFTSKWHKPFSSGKLSEDDNHDFREELERLQGIVVYFEQLFLALARNQPIRVSSSTVPDAHTPIPSLRSDTEPGWPYTEILFSPSVDGTTATKVHENELTAIRARRGSVDDEASNLTGLALSGGGLRSATFALGALQGLAKQGMLANFDYLSTVSGGGYAGSFLTCLLNSNPINADAPSAQPPGLGLGKDTLPFARTATQESAPMRHLRSSSKSLLTGGFWKRLEIPVLAFAGWLASFFVVLPPLLLFTLVICLLNQEAISHALQGEAYRRSGWERAIIAIALALFTLQLVLITVRQHYRRKQGMTNLPETALILGGVMFLAILAMFAWWAFPLGAMLSHWINEATQTSISLPGESIIAALSAIAIPIVSRLTTMTGKTSRWKPILASIAIVILPLLFIWMVATLIASQFLFVGDCREFDMNRWGWLLGLAVVVFAATHWFLNINACSLHPFYRDRLARAYHLKLDSQGKVIASSPQKLSELTEKAPYHLINASLNAPAGHRESLRGRTADFFLFSKHYCGSESTGYFDTTDIEKTEPSVDLATAVAISGAAASPFMGVNSSRFNFWAALLNVRLDYWLRVPDRAKGWLDGNPGPLYWLRQFIGDVRDTYAYVNLSDGGHIENMGIYELLRRRCRYIVLVDGECDPGITCGSFLQVIRYAKIDFGIDIKIDLSRLKFADARAETDAGIPTEKPPTGKAASPTVDYHFALGEIDYGDDKTGWLLYLKSSISGNEGKAIESYRERQPEFPHQSTADLAYDEEQFESYRALGEHIVTDTFSKELVGTTPPASIPTWFQEMQRRLHDR</sequence>
<dbReference type="PANTHER" id="PTHR10728">
    <property type="entry name" value="CYTOSOLIC PHOSPHOLIPASE A2"/>
    <property type="match status" value="1"/>
</dbReference>
<proteinExistence type="predicted"/>
<gene>
    <name evidence="4" type="ORF">Rcae01_01616</name>
</gene>
<feature type="domain" description="PNPLA" evidence="3">
    <location>
        <begin position="238"/>
        <end position="292"/>
    </location>
</feature>
<protein>
    <recommendedName>
        <fullName evidence="3">PNPLA domain-containing protein</fullName>
    </recommendedName>
</protein>
<feature type="transmembrane region" description="Helical" evidence="2">
    <location>
        <begin position="504"/>
        <end position="531"/>
    </location>
</feature>
<keyword evidence="2" id="KW-1133">Transmembrane helix</keyword>
<dbReference type="InterPro" id="IPR016035">
    <property type="entry name" value="Acyl_Trfase/lysoPLipase"/>
</dbReference>